<protein>
    <recommendedName>
        <fullName evidence="1">DUF4351 domain-containing protein</fullName>
    </recommendedName>
</protein>
<evidence type="ECO:0000313" key="3">
    <source>
        <dbReference type="Proteomes" id="UP000218418"/>
    </source>
</evidence>
<name>A0A1Z4LTL2_9CYAN</name>
<dbReference type="Proteomes" id="UP000218418">
    <property type="component" value="Chromosome"/>
</dbReference>
<accession>A0A1Z4LTL2</accession>
<evidence type="ECO:0000313" key="2">
    <source>
        <dbReference type="EMBL" id="BAY84587.1"/>
    </source>
</evidence>
<evidence type="ECO:0000259" key="1">
    <source>
        <dbReference type="Pfam" id="PF14261"/>
    </source>
</evidence>
<sequence>MSKDNVCKLLAEKYPDDFARWLITVESPVKVLKTELSIEPIRADSVTFLQTTNRILHIEFQTTTKSKPPIPFRVLDYFVRLVKQYNLPVTQVVIFLQETSNEIAFTEEYVNEMTTHRYRVIRMWEQDSTMFLNNPALLPLAPLTRTDSPEQLLSQVAQSVAKIPSRESRQEIAAYTEILAGLKFEKDLIRKFLSEDIMQESVIYQDIEQKGEEKGKLSFCMLLLNQRFGELESSIVEKVEVLSVEKLEALGVALFNISEMDGLITWLEENANS</sequence>
<organism evidence="2 3">
    <name type="scientific">Calothrix parasitica NIES-267</name>
    <dbReference type="NCBI Taxonomy" id="1973488"/>
    <lineage>
        <taxon>Bacteria</taxon>
        <taxon>Bacillati</taxon>
        <taxon>Cyanobacteriota</taxon>
        <taxon>Cyanophyceae</taxon>
        <taxon>Nostocales</taxon>
        <taxon>Calotrichaceae</taxon>
        <taxon>Calothrix</taxon>
    </lineage>
</organism>
<reference evidence="2 3" key="1">
    <citation type="submission" date="2017-06" db="EMBL/GenBank/DDBJ databases">
        <title>Genome sequencing of cyanobaciteial culture collection at National Institute for Environmental Studies (NIES).</title>
        <authorList>
            <person name="Hirose Y."/>
            <person name="Shimura Y."/>
            <person name="Fujisawa T."/>
            <person name="Nakamura Y."/>
            <person name="Kawachi M."/>
        </authorList>
    </citation>
    <scope>NUCLEOTIDE SEQUENCE [LARGE SCALE GENOMIC DNA]</scope>
    <source>
        <strain evidence="2 3">NIES-267</strain>
    </source>
</reference>
<gene>
    <name evidence="2" type="ORF">NIES267_40830</name>
</gene>
<dbReference type="Pfam" id="PF14261">
    <property type="entry name" value="DUF4351"/>
    <property type="match status" value="1"/>
</dbReference>
<dbReference type="InterPro" id="IPR025587">
    <property type="entry name" value="DUF4351"/>
</dbReference>
<dbReference type="PANTHER" id="PTHR34613">
    <property type="entry name" value="SLL0800 PROTEIN"/>
    <property type="match status" value="1"/>
</dbReference>
<dbReference type="OrthoDB" id="508261at2"/>
<dbReference type="EMBL" id="AP018227">
    <property type="protein sequence ID" value="BAY84587.1"/>
    <property type="molecule type" value="Genomic_DNA"/>
</dbReference>
<dbReference type="AlphaFoldDB" id="A0A1Z4LTL2"/>
<keyword evidence="3" id="KW-1185">Reference proteome</keyword>
<feature type="domain" description="DUF4351" evidence="1">
    <location>
        <begin position="209"/>
        <end position="267"/>
    </location>
</feature>
<dbReference type="PANTHER" id="PTHR34613:SF1">
    <property type="entry name" value="SLL6017 PROTEIN"/>
    <property type="match status" value="1"/>
</dbReference>
<proteinExistence type="predicted"/>